<proteinExistence type="predicted"/>
<organism evidence="2 3">
    <name type="scientific">Noviherbaspirillum pedocola</name>
    <dbReference type="NCBI Taxonomy" id="2801341"/>
    <lineage>
        <taxon>Bacteria</taxon>
        <taxon>Pseudomonadati</taxon>
        <taxon>Pseudomonadota</taxon>
        <taxon>Betaproteobacteria</taxon>
        <taxon>Burkholderiales</taxon>
        <taxon>Oxalobacteraceae</taxon>
        <taxon>Noviherbaspirillum</taxon>
    </lineage>
</organism>
<feature type="compositionally biased region" description="Pro residues" evidence="1">
    <location>
        <begin position="386"/>
        <end position="396"/>
    </location>
</feature>
<protein>
    <submittedName>
        <fullName evidence="2">Uncharacterized protein</fullName>
    </submittedName>
</protein>
<evidence type="ECO:0000256" key="1">
    <source>
        <dbReference type="SAM" id="MobiDB-lite"/>
    </source>
</evidence>
<evidence type="ECO:0000313" key="2">
    <source>
        <dbReference type="EMBL" id="MBK4735477.1"/>
    </source>
</evidence>
<name>A0A934W5W9_9BURK</name>
<reference evidence="2" key="1">
    <citation type="submission" date="2021-01" db="EMBL/GenBank/DDBJ databases">
        <title>Genome sequence of strain Noviherbaspirillum sp. DKR-6.</title>
        <authorList>
            <person name="Chaudhary D.K."/>
        </authorList>
    </citation>
    <scope>NUCLEOTIDE SEQUENCE</scope>
    <source>
        <strain evidence="2">DKR-6</strain>
    </source>
</reference>
<dbReference type="AlphaFoldDB" id="A0A934W5W9"/>
<dbReference type="RefSeq" id="WP_200592231.1">
    <property type="nucleotide sequence ID" value="NZ_JAEPBG010000004.1"/>
</dbReference>
<evidence type="ECO:0000313" key="3">
    <source>
        <dbReference type="Proteomes" id="UP000622890"/>
    </source>
</evidence>
<feature type="region of interest" description="Disordered" evidence="1">
    <location>
        <begin position="352"/>
        <end position="411"/>
    </location>
</feature>
<dbReference type="SUPFAM" id="SSF48403">
    <property type="entry name" value="Ankyrin repeat"/>
    <property type="match status" value="1"/>
</dbReference>
<feature type="compositionally biased region" description="Low complexity" evidence="1">
    <location>
        <begin position="352"/>
        <end position="376"/>
    </location>
</feature>
<accession>A0A934W5W9</accession>
<dbReference type="EMBL" id="JAEPBG010000004">
    <property type="protein sequence ID" value="MBK4735477.1"/>
    <property type="molecule type" value="Genomic_DNA"/>
</dbReference>
<gene>
    <name evidence="2" type="ORF">JJB74_12700</name>
</gene>
<dbReference type="Gene3D" id="1.25.40.20">
    <property type="entry name" value="Ankyrin repeat-containing domain"/>
    <property type="match status" value="1"/>
</dbReference>
<sequence>MDAARVTARHDHAYAADGAPPISIAAPNSFTPAGSHGSSMPTPVNRNVALPPAPSGAAVPAGAETDVFLDKALMHSVASAMKDWNGYWATYSKLQGKERERYGIATFLLLCDSSELVKSQWRGRVQRMLRDIGTEALLLNSSKAKVLVTVLASFHLNDLLARVLEIEAVKKSLVDVSVSKASSMIFALQARNHDAVRMILNCDDEHGTLRVQRARSGQVPLHTATAMAEDDMVDLLLSCMGREQRLASARCGLPLHSAINSGSSGAIIRKLLEDCAVEQVLSQNISKSIPLMCAVELCDIETVKVLLAVKPALPQQLTMRNAAGHSAYDVAKQTGDAEIIALLDEAMKELPSSSASSASTGMSNASASSSNAGNAAQQGPAEKPVPLTPFPQTPMPEPDDFDPATYGADLF</sequence>
<comment type="caution">
    <text evidence="2">The sequence shown here is derived from an EMBL/GenBank/DDBJ whole genome shotgun (WGS) entry which is preliminary data.</text>
</comment>
<dbReference type="Proteomes" id="UP000622890">
    <property type="component" value="Unassembled WGS sequence"/>
</dbReference>
<keyword evidence="3" id="KW-1185">Reference proteome</keyword>
<dbReference type="InterPro" id="IPR036770">
    <property type="entry name" value="Ankyrin_rpt-contain_sf"/>
</dbReference>